<sequence>MQKLKDEGVKAFKVWIDKKDAASANWDRSGQHYFLVIWDESRNNYIMMDHNNNDGSYHDMPLSPKDFSKFRKITYFNPKTR</sequence>
<proteinExistence type="predicted"/>
<dbReference type="Proteomes" id="UP000231857">
    <property type="component" value="Unassembled WGS sequence"/>
</dbReference>
<comment type="caution">
    <text evidence="1">The sequence shown here is derived from an EMBL/GenBank/DDBJ whole genome shotgun (WGS) entry which is preliminary data.</text>
</comment>
<dbReference type="RefSeq" id="WP_100721993.1">
    <property type="nucleotide sequence ID" value="NZ_NPEG01000001.1"/>
</dbReference>
<evidence type="ECO:0000313" key="1">
    <source>
        <dbReference type="EMBL" id="PKA17270.1"/>
    </source>
</evidence>
<name>A0ABX4PNB0_9LEPT</name>
<organism evidence="1 2">
    <name type="scientific">Leptospira haakeii</name>
    <dbReference type="NCBI Taxonomy" id="2023198"/>
    <lineage>
        <taxon>Bacteria</taxon>
        <taxon>Pseudomonadati</taxon>
        <taxon>Spirochaetota</taxon>
        <taxon>Spirochaetia</taxon>
        <taxon>Leptospirales</taxon>
        <taxon>Leptospiraceae</taxon>
        <taxon>Leptospira</taxon>
    </lineage>
</organism>
<keyword evidence="2" id="KW-1185">Reference proteome</keyword>
<protein>
    <recommendedName>
        <fullName evidence="3">Peptidase C39-like domain-containing protein</fullName>
    </recommendedName>
</protein>
<evidence type="ECO:0000313" key="2">
    <source>
        <dbReference type="Proteomes" id="UP000231857"/>
    </source>
</evidence>
<dbReference type="EMBL" id="NPEI01000001">
    <property type="protein sequence ID" value="PKA17270.1"/>
    <property type="molecule type" value="Genomic_DNA"/>
</dbReference>
<reference evidence="1 2" key="1">
    <citation type="submission" date="2017-07" db="EMBL/GenBank/DDBJ databases">
        <title>Leptospira spp. isolated from tropical soils.</title>
        <authorList>
            <person name="Thibeaux R."/>
            <person name="Iraola G."/>
            <person name="Ferres I."/>
            <person name="Bierque E."/>
            <person name="Girault D."/>
            <person name="Soupe-Gilbert M.-E."/>
            <person name="Picardeau M."/>
            <person name="Goarant C."/>
        </authorList>
    </citation>
    <scope>NUCLEOTIDE SEQUENCE [LARGE SCALE GENOMIC DNA]</scope>
    <source>
        <strain evidence="1 2">ATI7-C-A2</strain>
    </source>
</reference>
<accession>A0ABX4PNB0</accession>
<gene>
    <name evidence="1" type="ORF">CH363_01050</name>
</gene>
<evidence type="ECO:0008006" key="3">
    <source>
        <dbReference type="Google" id="ProtNLM"/>
    </source>
</evidence>